<dbReference type="GO" id="GO:0016491">
    <property type="term" value="F:oxidoreductase activity"/>
    <property type="evidence" value="ECO:0007669"/>
    <property type="project" value="UniProtKB-KW"/>
</dbReference>
<dbReference type="InterPro" id="IPR029061">
    <property type="entry name" value="THDP-binding"/>
</dbReference>
<name>A0A8J3P2U8_9ACTN</name>
<protein>
    <submittedName>
        <fullName evidence="5">2-oxoisovalerate dehydrogenase subunit beta</fullName>
    </submittedName>
</protein>
<keyword evidence="6" id="KW-1185">Reference proteome</keyword>
<dbReference type="InterPro" id="IPR033248">
    <property type="entry name" value="Transketolase_C"/>
</dbReference>
<evidence type="ECO:0000256" key="1">
    <source>
        <dbReference type="ARBA" id="ARBA00001964"/>
    </source>
</evidence>
<evidence type="ECO:0000256" key="3">
    <source>
        <dbReference type="ARBA" id="ARBA00023052"/>
    </source>
</evidence>
<evidence type="ECO:0000259" key="4">
    <source>
        <dbReference type="SMART" id="SM00861"/>
    </source>
</evidence>
<dbReference type="SMART" id="SM00861">
    <property type="entry name" value="Transket_pyr"/>
    <property type="match status" value="1"/>
</dbReference>
<dbReference type="Pfam" id="PF02780">
    <property type="entry name" value="Transketolase_C"/>
    <property type="match status" value="1"/>
</dbReference>
<dbReference type="GO" id="GO:0000287">
    <property type="term" value="F:magnesium ion binding"/>
    <property type="evidence" value="ECO:0007669"/>
    <property type="project" value="UniProtKB-ARBA"/>
</dbReference>
<dbReference type="Gene3D" id="3.40.50.920">
    <property type="match status" value="1"/>
</dbReference>
<dbReference type="SUPFAM" id="SSF52922">
    <property type="entry name" value="TK C-terminal domain-like"/>
    <property type="match status" value="1"/>
</dbReference>
<organism evidence="5 6">
    <name type="scientific">Catellatospora citrea</name>
    <dbReference type="NCBI Taxonomy" id="53366"/>
    <lineage>
        <taxon>Bacteria</taxon>
        <taxon>Bacillati</taxon>
        <taxon>Actinomycetota</taxon>
        <taxon>Actinomycetes</taxon>
        <taxon>Micromonosporales</taxon>
        <taxon>Micromonosporaceae</taxon>
        <taxon>Catellatospora</taxon>
    </lineage>
</organism>
<keyword evidence="3" id="KW-0786">Thiamine pyrophosphate</keyword>
<dbReference type="PANTHER" id="PTHR43257">
    <property type="entry name" value="PYRUVATE DEHYDROGENASE E1 COMPONENT BETA SUBUNIT"/>
    <property type="match status" value="1"/>
</dbReference>
<dbReference type="InterPro" id="IPR005475">
    <property type="entry name" value="Transketolase-like_Pyr-bd"/>
</dbReference>
<sequence>METLTLGKSLNLGLRRAMEDDSKVLIMGEDVGKLGGVFRITDGLQKDFGDERVIDTPLAEAGIVGTAIGLALRGYRPVVEIQFDGFVYPAYDQIVCQVAKFHYRSRGKVSLPMVIRIPFGGGIGAVEHHSESPEAYFSHTAGLKVVACSNPSDAYWMIQQAIASDDPIIFFEPKRRYWEKGEVDTAAPLSSAYPLHSSRVLRSGTDATLLAYGPMVRTCLDAATAAAEDGRNLEVIDLRTLSPLDMAPVFESVRKTGRAVVVHEAPGNIGLGAEVAARISEECFYSLEAPVLRVTGYDIPYPASRVEEEFLPDLDRVLEAVDRSFGF</sequence>
<dbReference type="PANTHER" id="PTHR43257:SF2">
    <property type="entry name" value="PYRUVATE DEHYDROGENASE E1 COMPONENT SUBUNIT BETA"/>
    <property type="match status" value="1"/>
</dbReference>
<dbReference type="FunFam" id="3.40.50.920:FF:000001">
    <property type="entry name" value="Pyruvate dehydrogenase E1 beta subunit"/>
    <property type="match status" value="1"/>
</dbReference>
<dbReference type="FunFam" id="3.40.50.970:FF:000001">
    <property type="entry name" value="Pyruvate dehydrogenase E1 beta subunit"/>
    <property type="match status" value="1"/>
</dbReference>
<evidence type="ECO:0000256" key="2">
    <source>
        <dbReference type="ARBA" id="ARBA00023002"/>
    </source>
</evidence>
<dbReference type="Pfam" id="PF02779">
    <property type="entry name" value="Transket_pyr"/>
    <property type="match status" value="1"/>
</dbReference>
<dbReference type="AlphaFoldDB" id="A0A8J3P2U8"/>
<keyword evidence="2" id="KW-0560">Oxidoreductase</keyword>
<feature type="domain" description="Transketolase-like pyrimidine-binding" evidence="4">
    <location>
        <begin position="4"/>
        <end position="179"/>
    </location>
</feature>
<dbReference type="Gene3D" id="3.40.50.970">
    <property type="match status" value="1"/>
</dbReference>
<reference evidence="5 6" key="1">
    <citation type="submission" date="2021-01" db="EMBL/GenBank/DDBJ databases">
        <title>Whole genome shotgun sequence of Catellatospora citrea NBRC 14495.</title>
        <authorList>
            <person name="Komaki H."/>
            <person name="Tamura T."/>
        </authorList>
    </citation>
    <scope>NUCLEOTIDE SEQUENCE [LARGE SCALE GENOMIC DNA]</scope>
    <source>
        <strain evidence="5 6">NBRC 14495</strain>
    </source>
</reference>
<comment type="caution">
    <text evidence="5">The sequence shown here is derived from an EMBL/GenBank/DDBJ whole genome shotgun (WGS) entry which is preliminary data.</text>
</comment>
<dbReference type="InterPro" id="IPR009014">
    <property type="entry name" value="Transketo_C/PFOR_II"/>
</dbReference>
<gene>
    <name evidence="5" type="ORF">Cci01nite_69710</name>
</gene>
<proteinExistence type="predicted"/>
<evidence type="ECO:0000313" key="5">
    <source>
        <dbReference type="EMBL" id="GIG01878.1"/>
    </source>
</evidence>
<dbReference type="CDD" id="cd07036">
    <property type="entry name" value="TPP_PYR_E1-PDHc-beta_like"/>
    <property type="match status" value="1"/>
</dbReference>
<comment type="cofactor">
    <cofactor evidence="1">
        <name>thiamine diphosphate</name>
        <dbReference type="ChEBI" id="CHEBI:58937"/>
    </cofactor>
</comment>
<dbReference type="SUPFAM" id="SSF52518">
    <property type="entry name" value="Thiamin diphosphate-binding fold (THDP-binding)"/>
    <property type="match status" value="1"/>
</dbReference>
<evidence type="ECO:0000313" key="6">
    <source>
        <dbReference type="Proteomes" id="UP000659904"/>
    </source>
</evidence>
<dbReference type="EMBL" id="BONH01000044">
    <property type="protein sequence ID" value="GIG01878.1"/>
    <property type="molecule type" value="Genomic_DNA"/>
</dbReference>
<accession>A0A8J3P2U8</accession>
<dbReference type="Proteomes" id="UP000659904">
    <property type="component" value="Unassembled WGS sequence"/>
</dbReference>